<gene>
    <name evidence="8" type="ORF">ABR85_11695</name>
</gene>
<dbReference type="PANTHER" id="PTHR43690:SF17">
    <property type="entry name" value="PROTEIN YHJJ"/>
    <property type="match status" value="1"/>
</dbReference>
<dbReference type="EMBL" id="LICD01000058">
    <property type="protein sequence ID" value="KRO81943.1"/>
    <property type="molecule type" value="Genomic_DNA"/>
</dbReference>
<evidence type="ECO:0000256" key="1">
    <source>
        <dbReference type="ARBA" id="ARBA00007261"/>
    </source>
</evidence>
<protein>
    <recommendedName>
        <fullName evidence="10">Peptidase M16</fullName>
    </recommendedName>
</protein>
<evidence type="ECO:0000259" key="7">
    <source>
        <dbReference type="Pfam" id="PF05193"/>
    </source>
</evidence>
<evidence type="ECO:0000313" key="8">
    <source>
        <dbReference type="EMBL" id="KRO81943.1"/>
    </source>
</evidence>
<keyword evidence="3" id="KW-0378">Hydrolase</keyword>
<feature type="domain" description="Peptidase M16 N-terminal" evidence="6">
    <location>
        <begin position="87"/>
        <end position="132"/>
    </location>
</feature>
<sequence>MLLVDALNFKSLTRSVRFVATAAIDSKIYSKVLFGLGSAFLLASCTEPSQEIITRVDSAPGYTRIDERDPNDPLNASIYELDNGLRVYLTENHEEPRFYAEIAVRAGSKHDPADATGLAHYLEHLLFKGNQHLGTLDYEAEKPHLDRITALYEEHFNTTDEARRAEIYAEINTEAQAAAQFAVPNEIDKLYNAMGGSGLNAHTSNEETVYKIGLPANRLKQWAEVESDRFVNPVFRIFHTELETVYEEKNRSLDNRGFILYTALNELMFKQHPYGQQPTIGTVEHLKNPSLVYIQNYFDTYYVPNNMGIFISGDIDTQETIELIADKFGAWQSKPVPEVGPWQEMPLVGAERTTVQYPGEEQVQLAFRTVPNGHADKEALILVDMILDNATAGLINLNLNQQQRVANAGSSPQFMNDYGMQMLYGVPKDGQTLDEVESLLLSQLELIKAGEFEEWIIPAIINDFKKNQKASLEFNTSRVSVMRQSFIEGAEWADYSAELERMETLTKADVVAVANKYFGGDYVAVQQIDAQHTLPPVEKPQIDPVTIDPSRQSTFAADILAMDFEPIEPSFVEADKDYRRITFADGVELFYAPNPLNDLFTLSIGVDVGTEENDKLSLAAALMDVAGTASLSNEELQKEWYRLGSSFNFGAGENASGFSLSGLDEQFEASLELMMSAIKQPTTDDETLEQLKSILIKSRQELKSSPPAIANALNLYNRYGEESPMLESLTTDEIRATQLDELLSLPSDLLDYEHTLAYTGSMPLEQLVEALRRHHPLAGDLKQPPAYRFRTVREISANEVYVVDQQTAQAQVRIEFADGEYNANDRVPASVYTSYFGSGMSSVVFQELREARALAYSASARYGQGSRLKDQNLMLGAIGTQTDKTVDALDAFIDLIDNMPESEERFDETVTALLNRYRTSKLSFREVIGAVRGWEKLGLEGDPRADSYARLQELQFADLVDFQREHVKDRAKLISIVGDLSIIDQAELERFGSVKQIAIDDLFVE</sequence>
<dbReference type="Proteomes" id="UP000051242">
    <property type="component" value="Unassembled WGS sequence"/>
</dbReference>
<comment type="caution">
    <text evidence="8">The sequence shown here is derived from an EMBL/GenBank/DDBJ whole genome shotgun (WGS) entry which is preliminary data.</text>
</comment>
<evidence type="ECO:0000256" key="3">
    <source>
        <dbReference type="ARBA" id="ARBA00022801"/>
    </source>
</evidence>
<feature type="domain" description="Peptidase M16 C-terminal" evidence="7">
    <location>
        <begin position="294"/>
        <end position="461"/>
    </location>
</feature>
<organism evidence="8 9">
    <name type="scientific">OM182 bacterium BACL3 MAG-120619-bin3</name>
    <dbReference type="NCBI Taxonomy" id="1655593"/>
    <lineage>
        <taxon>Bacteria</taxon>
        <taxon>Pseudomonadati</taxon>
        <taxon>Pseudomonadota</taxon>
        <taxon>Gammaproteobacteria</taxon>
        <taxon>OMG group</taxon>
        <taxon>OM182 clade</taxon>
    </lineage>
</organism>
<dbReference type="PANTHER" id="PTHR43690">
    <property type="entry name" value="NARDILYSIN"/>
    <property type="match status" value="1"/>
</dbReference>
<dbReference type="GO" id="GO:0006508">
    <property type="term" value="P:proteolysis"/>
    <property type="evidence" value="ECO:0007669"/>
    <property type="project" value="UniProtKB-KW"/>
</dbReference>
<dbReference type="InterPro" id="IPR011765">
    <property type="entry name" value="Pept_M16_N"/>
</dbReference>
<evidence type="ECO:0000256" key="2">
    <source>
        <dbReference type="ARBA" id="ARBA00022670"/>
    </source>
</evidence>
<name>A0A0R2T4B5_9GAMM</name>
<dbReference type="InterPro" id="IPR011249">
    <property type="entry name" value="Metalloenz_LuxS/M16"/>
</dbReference>
<feature type="domain" description="Peptidase M16 C-terminal" evidence="7">
    <location>
        <begin position="755"/>
        <end position="912"/>
    </location>
</feature>
<comment type="similarity">
    <text evidence="1">Belongs to the peptidase M16 family.</text>
</comment>
<accession>A0A0R2T4B5</accession>
<dbReference type="SUPFAM" id="SSF63411">
    <property type="entry name" value="LuxS/MPP-like metallohydrolase"/>
    <property type="match status" value="4"/>
</dbReference>
<proteinExistence type="inferred from homology"/>
<dbReference type="Gene3D" id="3.30.830.10">
    <property type="entry name" value="Metalloenzyme, LuxS/M16 peptidase-like"/>
    <property type="match status" value="4"/>
</dbReference>
<dbReference type="InterPro" id="IPR007863">
    <property type="entry name" value="Peptidase_M16_C"/>
</dbReference>
<keyword evidence="4" id="KW-0862">Zinc</keyword>
<evidence type="ECO:0000313" key="9">
    <source>
        <dbReference type="Proteomes" id="UP000051242"/>
    </source>
</evidence>
<reference evidence="8 9" key="1">
    <citation type="submission" date="2015-10" db="EMBL/GenBank/DDBJ databases">
        <title>Metagenome-Assembled Genomes uncover a global brackish microbiome.</title>
        <authorList>
            <person name="Hugerth L.W."/>
            <person name="Larsson J."/>
            <person name="Alneberg J."/>
            <person name="Lindh M.V."/>
            <person name="Legrand C."/>
            <person name="Pinhassi J."/>
            <person name="Andersson A.F."/>
        </authorList>
    </citation>
    <scope>NUCLEOTIDE SEQUENCE [LARGE SCALE GENOMIC DNA]</scope>
    <source>
        <strain evidence="8">BACL22 MAG-120619-bin3</strain>
    </source>
</reference>
<keyword evidence="5" id="KW-0482">Metalloprotease</keyword>
<dbReference type="GO" id="GO:0008237">
    <property type="term" value="F:metallopeptidase activity"/>
    <property type="evidence" value="ECO:0007669"/>
    <property type="project" value="UniProtKB-KW"/>
</dbReference>
<evidence type="ECO:0000256" key="4">
    <source>
        <dbReference type="ARBA" id="ARBA00022833"/>
    </source>
</evidence>
<dbReference type="GO" id="GO:0046872">
    <property type="term" value="F:metal ion binding"/>
    <property type="evidence" value="ECO:0007669"/>
    <property type="project" value="InterPro"/>
</dbReference>
<dbReference type="InterPro" id="IPR050626">
    <property type="entry name" value="Peptidase_M16"/>
</dbReference>
<dbReference type="AlphaFoldDB" id="A0A0R2T4B5"/>
<evidence type="ECO:0008006" key="10">
    <source>
        <dbReference type="Google" id="ProtNLM"/>
    </source>
</evidence>
<evidence type="ECO:0000256" key="5">
    <source>
        <dbReference type="ARBA" id="ARBA00023049"/>
    </source>
</evidence>
<dbReference type="Pfam" id="PF05193">
    <property type="entry name" value="Peptidase_M16_C"/>
    <property type="match status" value="2"/>
</dbReference>
<evidence type="ECO:0000259" key="6">
    <source>
        <dbReference type="Pfam" id="PF00675"/>
    </source>
</evidence>
<keyword evidence="2" id="KW-0645">Protease</keyword>
<dbReference type="Pfam" id="PF00675">
    <property type="entry name" value="Peptidase_M16"/>
    <property type="match status" value="1"/>
</dbReference>